<feature type="chain" id="PRO_5011753232" evidence="1">
    <location>
        <begin position="22"/>
        <end position="223"/>
    </location>
</feature>
<evidence type="ECO:0000313" key="3">
    <source>
        <dbReference type="Proteomes" id="UP000199759"/>
    </source>
</evidence>
<protein>
    <submittedName>
        <fullName evidence="2">Uncharacterized protein</fullName>
    </submittedName>
</protein>
<evidence type="ECO:0000256" key="1">
    <source>
        <dbReference type="SAM" id="SignalP"/>
    </source>
</evidence>
<organism evidence="2 3">
    <name type="scientific">Maricaulis salignorans</name>
    <dbReference type="NCBI Taxonomy" id="144026"/>
    <lineage>
        <taxon>Bacteria</taxon>
        <taxon>Pseudomonadati</taxon>
        <taxon>Pseudomonadota</taxon>
        <taxon>Alphaproteobacteria</taxon>
        <taxon>Maricaulales</taxon>
        <taxon>Maricaulaceae</taxon>
        <taxon>Maricaulis</taxon>
    </lineage>
</organism>
<keyword evidence="1" id="KW-0732">Signal</keyword>
<name>A0A1G9QLZ9_9PROT</name>
<reference evidence="2 3" key="1">
    <citation type="submission" date="2016-10" db="EMBL/GenBank/DDBJ databases">
        <authorList>
            <person name="de Groot N.N."/>
        </authorList>
    </citation>
    <scope>NUCLEOTIDE SEQUENCE [LARGE SCALE GENOMIC DNA]</scope>
    <source>
        <strain evidence="2 3">DSM 16077</strain>
    </source>
</reference>
<dbReference type="AlphaFoldDB" id="A0A1G9QLZ9"/>
<gene>
    <name evidence="2" type="ORF">SAMN04488568_10582</name>
</gene>
<dbReference type="Proteomes" id="UP000199759">
    <property type="component" value="Unassembled WGS sequence"/>
</dbReference>
<dbReference type="EMBL" id="FNHG01000005">
    <property type="protein sequence ID" value="SDM12033.1"/>
    <property type="molecule type" value="Genomic_DNA"/>
</dbReference>
<sequence>MKPWIAIAAAFVTAAALVSSAAGQADARQVGPLVRLFPHWQDYLDLPADERSHFTLAYVIASTRGVPAEDINIWYESGGNETGLALDSTGQVLNPPDLDTLASDPVAWINQPQGGMSVSLSFQANLEMESEIARLDTLLALEQANRAMRSVGGVASLFAPSFKTLIFVFEGPAPDAWAVTADGRRTPLIVQESQAIYRPNDRDLREVDHLVFGRPPARILIES</sequence>
<evidence type="ECO:0000313" key="2">
    <source>
        <dbReference type="EMBL" id="SDM12033.1"/>
    </source>
</evidence>
<dbReference type="STRING" id="144026.SAMN04488568_10582"/>
<feature type="signal peptide" evidence="1">
    <location>
        <begin position="1"/>
        <end position="21"/>
    </location>
</feature>
<proteinExistence type="predicted"/>
<accession>A0A1G9QLZ9</accession>
<dbReference type="RefSeq" id="WP_143024065.1">
    <property type="nucleotide sequence ID" value="NZ_FNHG01000005.1"/>
</dbReference>
<dbReference type="OrthoDB" id="7629895at2"/>
<keyword evidence="3" id="KW-1185">Reference proteome</keyword>